<evidence type="ECO:0000256" key="1">
    <source>
        <dbReference type="PROSITE-ProRule" id="PRU00047"/>
    </source>
</evidence>
<gene>
    <name evidence="4" type="ORF">FEM48_Zijuj12G0104500</name>
</gene>
<sequence length="312" mass="35075">MSKSNASKIRSLFPKVMSYEDTSRSSGLGMQFMRIQVEIEVTKPLLTGFFQNIEGKKTWVNFYYEKLGDFCYHCGIIGHLKKSCKSATHSLLEQGTEGDAFGYFFDSYSNEELLIEEDEPAPDTDRASIQAFTNNAPFTRPMIGIPTTASAVLPHASLAQLDEGSSGRNRDIMKRSPNPRAPLKDVQEKSDTFPTHHLKEGISNSNSTLTEISRVIAEKLDDEPNPHAETKIFTPRKEQQGSDKEPSCFRIGTFTRKEDNHKKMIGVGHKRKARPKGLFIYEAQQIILKESPAQEPQEENNEPKAFLGDLQA</sequence>
<evidence type="ECO:0000313" key="4">
    <source>
        <dbReference type="EMBL" id="KAH7512569.1"/>
    </source>
</evidence>
<feature type="region of interest" description="Disordered" evidence="2">
    <location>
        <begin position="225"/>
        <end position="248"/>
    </location>
</feature>
<dbReference type="GO" id="GO:0008270">
    <property type="term" value="F:zinc ion binding"/>
    <property type="evidence" value="ECO:0007669"/>
    <property type="project" value="UniProtKB-KW"/>
</dbReference>
<feature type="region of interest" description="Disordered" evidence="2">
    <location>
        <begin position="161"/>
        <end position="190"/>
    </location>
</feature>
<keyword evidence="1" id="KW-0863">Zinc-finger</keyword>
<dbReference type="EMBL" id="JAEACU010000012">
    <property type="protein sequence ID" value="KAH7512569.1"/>
    <property type="molecule type" value="Genomic_DNA"/>
</dbReference>
<dbReference type="InterPro" id="IPR001878">
    <property type="entry name" value="Znf_CCHC"/>
</dbReference>
<feature type="domain" description="CCHC-type" evidence="3">
    <location>
        <begin position="71"/>
        <end position="86"/>
    </location>
</feature>
<reference evidence="4" key="1">
    <citation type="journal article" date="2021" name="Front. Plant Sci.">
        <title>Chromosome-Scale Genome Assembly for Chinese Sour Jujube and Insights Into Its Genome Evolution and Domestication Signature.</title>
        <authorList>
            <person name="Shen L.-Y."/>
            <person name="Luo H."/>
            <person name="Wang X.-L."/>
            <person name="Wang X.-M."/>
            <person name="Qiu X.-J."/>
            <person name="Liu H."/>
            <person name="Zhou S.-S."/>
            <person name="Jia K.-H."/>
            <person name="Nie S."/>
            <person name="Bao Y.-T."/>
            <person name="Zhang R.-G."/>
            <person name="Yun Q.-Z."/>
            <person name="Chai Y.-H."/>
            <person name="Lu J.-Y."/>
            <person name="Li Y."/>
            <person name="Zhao S.-W."/>
            <person name="Mao J.-F."/>
            <person name="Jia S.-G."/>
            <person name="Mao Y.-M."/>
        </authorList>
    </citation>
    <scope>NUCLEOTIDE SEQUENCE</scope>
    <source>
        <strain evidence="4">AT0</strain>
        <tissue evidence="4">Leaf</tissue>
    </source>
</reference>
<proteinExistence type="predicted"/>
<comment type="caution">
    <text evidence="4">The sequence shown here is derived from an EMBL/GenBank/DDBJ whole genome shotgun (WGS) entry which is preliminary data.</text>
</comment>
<organism evidence="4 5">
    <name type="scientific">Ziziphus jujuba var. spinosa</name>
    <dbReference type="NCBI Taxonomy" id="714518"/>
    <lineage>
        <taxon>Eukaryota</taxon>
        <taxon>Viridiplantae</taxon>
        <taxon>Streptophyta</taxon>
        <taxon>Embryophyta</taxon>
        <taxon>Tracheophyta</taxon>
        <taxon>Spermatophyta</taxon>
        <taxon>Magnoliopsida</taxon>
        <taxon>eudicotyledons</taxon>
        <taxon>Gunneridae</taxon>
        <taxon>Pentapetalae</taxon>
        <taxon>rosids</taxon>
        <taxon>fabids</taxon>
        <taxon>Rosales</taxon>
        <taxon>Rhamnaceae</taxon>
        <taxon>Paliureae</taxon>
        <taxon>Ziziphus</taxon>
    </lineage>
</organism>
<protein>
    <recommendedName>
        <fullName evidence="3">CCHC-type domain-containing protein</fullName>
    </recommendedName>
</protein>
<evidence type="ECO:0000259" key="3">
    <source>
        <dbReference type="PROSITE" id="PS50158"/>
    </source>
</evidence>
<dbReference type="PANTHER" id="PTHR31286:SF178">
    <property type="entry name" value="DUF4283 DOMAIN-CONTAINING PROTEIN"/>
    <property type="match status" value="1"/>
</dbReference>
<accession>A0A978UCS6</accession>
<keyword evidence="1" id="KW-0862">Zinc</keyword>
<keyword evidence="1" id="KW-0479">Metal-binding</keyword>
<dbReference type="InterPro" id="IPR040256">
    <property type="entry name" value="At4g02000-like"/>
</dbReference>
<dbReference type="InterPro" id="IPR025836">
    <property type="entry name" value="Zn_knuckle_CX2CX4HX4C"/>
</dbReference>
<evidence type="ECO:0000313" key="5">
    <source>
        <dbReference type="Proteomes" id="UP000813462"/>
    </source>
</evidence>
<dbReference type="PROSITE" id="PS50158">
    <property type="entry name" value="ZF_CCHC"/>
    <property type="match status" value="1"/>
</dbReference>
<dbReference type="AlphaFoldDB" id="A0A978UCS6"/>
<name>A0A978UCS6_ZIZJJ</name>
<evidence type="ECO:0000256" key="2">
    <source>
        <dbReference type="SAM" id="MobiDB-lite"/>
    </source>
</evidence>
<dbReference type="PANTHER" id="PTHR31286">
    <property type="entry name" value="GLYCINE-RICH CELL WALL STRUCTURAL PROTEIN 1.8-LIKE"/>
    <property type="match status" value="1"/>
</dbReference>
<feature type="region of interest" description="Disordered" evidence="2">
    <location>
        <begin position="289"/>
        <end position="312"/>
    </location>
</feature>
<feature type="compositionally biased region" description="Basic and acidic residues" evidence="2">
    <location>
        <begin position="225"/>
        <end position="247"/>
    </location>
</feature>
<dbReference type="Pfam" id="PF14392">
    <property type="entry name" value="zf-CCHC_4"/>
    <property type="match status" value="1"/>
</dbReference>
<dbReference type="GO" id="GO:0003676">
    <property type="term" value="F:nucleic acid binding"/>
    <property type="evidence" value="ECO:0007669"/>
    <property type="project" value="InterPro"/>
</dbReference>
<dbReference type="Proteomes" id="UP000813462">
    <property type="component" value="Unassembled WGS sequence"/>
</dbReference>